<evidence type="ECO:0000313" key="1">
    <source>
        <dbReference type="EMBL" id="CAG8954975.1"/>
    </source>
</evidence>
<protein>
    <submittedName>
        <fullName evidence="1">Uncharacterized protein</fullName>
    </submittedName>
</protein>
<comment type="caution">
    <text evidence="1">The sequence shown here is derived from an EMBL/GenBank/DDBJ whole genome shotgun (WGS) entry which is preliminary data.</text>
</comment>
<name>A0A9N9KZJ2_9HELO</name>
<gene>
    <name evidence="1" type="ORF">HYFRA_00008664</name>
</gene>
<dbReference type="AlphaFoldDB" id="A0A9N9KZJ2"/>
<dbReference type="Proteomes" id="UP000696280">
    <property type="component" value="Unassembled WGS sequence"/>
</dbReference>
<dbReference type="EMBL" id="CAJVRL010000058">
    <property type="protein sequence ID" value="CAG8954975.1"/>
    <property type="molecule type" value="Genomic_DNA"/>
</dbReference>
<evidence type="ECO:0000313" key="2">
    <source>
        <dbReference type="Proteomes" id="UP000696280"/>
    </source>
</evidence>
<dbReference type="OrthoDB" id="10447760at2759"/>
<proteinExistence type="predicted"/>
<sequence>MTSSQQTMSLTQEELARIESNTTVELAPGQNDAEAYFQKQIEESVQRELKKPPTVVERFVAFFTTPFVSLSGRQEMDVGEFERKAEWFQLQMEC</sequence>
<organism evidence="1 2">
    <name type="scientific">Hymenoscyphus fraxineus</name>
    <dbReference type="NCBI Taxonomy" id="746836"/>
    <lineage>
        <taxon>Eukaryota</taxon>
        <taxon>Fungi</taxon>
        <taxon>Dikarya</taxon>
        <taxon>Ascomycota</taxon>
        <taxon>Pezizomycotina</taxon>
        <taxon>Leotiomycetes</taxon>
        <taxon>Helotiales</taxon>
        <taxon>Helotiaceae</taxon>
        <taxon>Hymenoscyphus</taxon>
    </lineage>
</organism>
<reference evidence="1" key="1">
    <citation type="submission" date="2021-07" db="EMBL/GenBank/DDBJ databases">
        <authorList>
            <person name="Durling M."/>
        </authorList>
    </citation>
    <scope>NUCLEOTIDE SEQUENCE</scope>
</reference>
<keyword evidence="2" id="KW-1185">Reference proteome</keyword>
<accession>A0A9N9KZJ2</accession>